<dbReference type="OrthoDB" id="443318at2759"/>
<proteinExistence type="predicted"/>
<dbReference type="SUPFAM" id="SSF53474">
    <property type="entry name" value="alpha/beta-Hydrolases"/>
    <property type="match status" value="1"/>
</dbReference>
<protein>
    <submittedName>
        <fullName evidence="1">Uncharacterized protein</fullName>
    </submittedName>
</protein>
<dbReference type="Proteomes" id="UP000297245">
    <property type="component" value="Unassembled WGS sequence"/>
</dbReference>
<dbReference type="Gene3D" id="3.40.50.1820">
    <property type="entry name" value="alpha/beta hydrolase"/>
    <property type="match status" value="1"/>
</dbReference>
<dbReference type="EMBL" id="ML179624">
    <property type="protein sequence ID" value="THU84062.1"/>
    <property type="molecule type" value="Genomic_DNA"/>
</dbReference>
<evidence type="ECO:0000313" key="2">
    <source>
        <dbReference type="Proteomes" id="UP000297245"/>
    </source>
</evidence>
<feature type="non-terminal residue" evidence="1">
    <location>
        <position position="1"/>
    </location>
</feature>
<organism evidence="1 2">
    <name type="scientific">Dendrothele bispora (strain CBS 962.96)</name>
    <dbReference type="NCBI Taxonomy" id="1314807"/>
    <lineage>
        <taxon>Eukaryota</taxon>
        <taxon>Fungi</taxon>
        <taxon>Dikarya</taxon>
        <taxon>Basidiomycota</taxon>
        <taxon>Agaricomycotina</taxon>
        <taxon>Agaricomycetes</taxon>
        <taxon>Agaricomycetidae</taxon>
        <taxon>Agaricales</taxon>
        <taxon>Agaricales incertae sedis</taxon>
        <taxon>Dendrothele</taxon>
    </lineage>
</organism>
<gene>
    <name evidence="1" type="ORF">K435DRAFT_688308</name>
</gene>
<accession>A0A4S8L610</accession>
<evidence type="ECO:0000313" key="1">
    <source>
        <dbReference type="EMBL" id="THU84062.1"/>
    </source>
</evidence>
<name>A0A4S8L610_DENBC</name>
<sequence length="74" mass="7943">DARTLLPQLGALANSKLKWAGDADINCNWLGGHASVLAIDWSGKEQLTNTPFTNMTIDGALVAVIQNINNFSFV</sequence>
<reference evidence="1 2" key="1">
    <citation type="journal article" date="2019" name="Nat. Ecol. Evol.">
        <title>Megaphylogeny resolves global patterns of mushroom evolution.</title>
        <authorList>
            <person name="Varga T."/>
            <person name="Krizsan K."/>
            <person name="Foldi C."/>
            <person name="Dima B."/>
            <person name="Sanchez-Garcia M."/>
            <person name="Sanchez-Ramirez S."/>
            <person name="Szollosi G.J."/>
            <person name="Szarkandi J.G."/>
            <person name="Papp V."/>
            <person name="Albert L."/>
            <person name="Andreopoulos W."/>
            <person name="Angelini C."/>
            <person name="Antonin V."/>
            <person name="Barry K.W."/>
            <person name="Bougher N.L."/>
            <person name="Buchanan P."/>
            <person name="Buyck B."/>
            <person name="Bense V."/>
            <person name="Catcheside P."/>
            <person name="Chovatia M."/>
            <person name="Cooper J."/>
            <person name="Damon W."/>
            <person name="Desjardin D."/>
            <person name="Finy P."/>
            <person name="Geml J."/>
            <person name="Haridas S."/>
            <person name="Hughes K."/>
            <person name="Justo A."/>
            <person name="Karasinski D."/>
            <person name="Kautmanova I."/>
            <person name="Kiss B."/>
            <person name="Kocsube S."/>
            <person name="Kotiranta H."/>
            <person name="LaButti K.M."/>
            <person name="Lechner B.E."/>
            <person name="Liimatainen K."/>
            <person name="Lipzen A."/>
            <person name="Lukacs Z."/>
            <person name="Mihaltcheva S."/>
            <person name="Morgado L.N."/>
            <person name="Niskanen T."/>
            <person name="Noordeloos M.E."/>
            <person name="Ohm R.A."/>
            <person name="Ortiz-Santana B."/>
            <person name="Ovrebo C."/>
            <person name="Racz N."/>
            <person name="Riley R."/>
            <person name="Savchenko A."/>
            <person name="Shiryaev A."/>
            <person name="Soop K."/>
            <person name="Spirin V."/>
            <person name="Szebenyi C."/>
            <person name="Tomsovsky M."/>
            <person name="Tulloss R.E."/>
            <person name="Uehling J."/>
            <person name="Grigoriev I.V."/>
            <person name="Vagvolgyi C."/>
            <person name="Papp T."/>
            <person name="Martin F.M."/>
            <person name="Miettinen O."/>
            <person name="Hibbett D.S."/>
            <person name="Nagy L.G."/>
        </authorList>
    </citation>
    <scope>NUCLEOTIDE SEQUENCE [LARGE SCALE GENOMIC DNA]</scope>
    <source>
        <strain evidence="1 2">CBS 962.96</strain>
    </source>
</reference>
<dbReference type="InterPro" id="IPR029058">
    <property type="entry name" value="AB_hydrolase_fold"/>
</dbReference>
<dbReference type="AlphaFoldDB" id="A0A4S8L610"/>
<keyword evidence="2" id="KW-1185">Reference proteome</keyword>